<dbReference type="STRING" id="983.SAMN05443543_103369"/>
<keyword evidence="2" id="KW-1185">Reference proteome</keyword>
<evidence type="ECO:0000313" key="1">
    <source>
        <dbReference type="EMBL" id="GEC72237.1"/>
    </source>
</evidence>
<evidence type="ECO:0000313" key="2">
    <source>
        <dbReference type="Proteomes" id="UP000316775"/>
    </source>
</evidence>
<dbReference type="EMBL" id="BJNP01000017">
    <property type="protein sequence ID" value="GEC72237.1"/>
    <property type="molecule type" value="Genomic_DNA"/>
</dbReference>
<comment type="caution">
    <text evidence="1">The sequence shown here is derived from an EMBL/GenBank/DDBJ whole genome shotgun (WGS) entry which is preliminary data.</text>
</comment>
<name>A0A4Y4AZC9_9FLAO</name>
<proteinExistence type="predicted"/>
<dbReference type="AlphaFoldDB" id="A0A4Y4AZC9"/>
<dbReference type="RefSeq" id="WP_073243746.1">
    <property type="nucleotide sequence ID" value="NZ_BJNP01000017.1"/>
</dbReference>
<sequence>MKKLTLAFAIMAFLIASYTFLNTSGYLNSMKAYVNESTNNTTLTDTIIESVNSKNEPTTEQTVEEYEASIPLESVQSPLYASYAGNCFLICRTEDNARLCTEHIDYKGHFIEDIKTAMAGGETVHFKNTIWKYDSGVKFSFNGMSYDLTKRQCEKLIYDFKHPKPYLGN</sequence>
<gene>
    <name evidence="1" type="ORF">FFL01_17760</name>
</gene>
<reference evidence="1 2" key="1">
    <citation type="submission" date="2019-06" db="EMBL/GenBank/DDBJ databases">
        <title>Whole genome shotgun sequence of Flavobacterium flevense NBRC 14960.</title>
        <authorList>
            <person name="Hosoyama A."/>
            <person name="Uohara A."/>
            <person name="Ohji S."/>
            <person name="Ichikawa N."/>
        </authorList>
    </citation>
    <scope>NUCLEOTIDE SEQUENCE [LARGE SCALE GENOMIC DNA]</scope>
    <source>
        <strain evidence="1 2">NBRC 14960</strain>
    </source>
</reference>
<organism evidence="1 2">
    <name type="scientific">Flavobacterium flevense</name>
    <dbReference type="NCBI Taxonomy" id="983"/>
    <lineage>
        <taxon>Bacteria</taxon>
        <taxon>Pseudomonadati</taxon>
        <taxon>Bacteroidota</taxon>
        <taxon>Flavobacteriia</taxon>
        <taxon>Flavobacteriales</taxon>
        <taxon>Flavobacteriaceae</taxon>
        <taxon>Flavobacterium</taxon>
    </lineage>
</organism>
<dbReference type="Proteomes" id="UP000316775">
    <property type="component" value="Unassembled WGS sequence"/>
</dbReference>
<protein>
    <submittedName>
        <fullName evidence="1">Uncharacterized protein</fullName>
    </submittedName>
</protein>
<accession>A0A4Y4AZC9</accession>